<sequence length="248" mass="28383">MATIEILYNYEDKEDIKEVVEVLVELGKLNYCVDSRMGKGYLKIKKVHQEVVSMSTLERIAAAEQKTTEDSIVNTKTAVKFEGLDNCPMMEVYDEEFLPSGLRVYRLGKKYVAALNKSDAINYIVKSERIPSKDVEKSYLYECALNKCGALLPTDCITNLFVYQLKEDFPSGVRAAWINGYSYYDILFEYLLSHVIYTEPFTLASIEDIEGEIKVIYNVDVADMVHNYLRTALKPTIEKNEDFTVTYG</sequence>
<dbReference type="EMBL" id="KT307976">
    <property type="protein sequence ID" value="ALA13349.1"/>
    <property type="molecule type" value="Genomic_DNA"/>
</dbReference>
<reference evidence="1 2" key="1">
    <citation type="journal article" date="2015" name="Genome Announc.">
        <title>Genome Sequences of Two Bacillus cereus Group Bacteriophages, Eyuki and AvesoBmore.</title>
        <authorList>
            <person name="Erill I."/>
            <person name="Caruso S.M."/>
        </authorList>
    </citation>
    <scope>NUCLEOTIDE SEQUENCE [LARGE SCALE GENOMIC DNA]</scope>
</reference>
<organism evidence="1 2">
    <name type="scientific">Bacillus phage AvesoBmore</name>
    <dbReference type="NCBI Taxonomy" id="1698451"/>
    <lineage>
        <taxon>Viruses</taxon>
        <taxon>Duplodnaviria</taxon>
        <taxon>Heunggongvirae</taxon>
        <taxon>Uroviricota</taxon>
        <taxon>Caudoviricetes</taxon>
        <taxon>Herelleviridae</taxon>
        <taxon>Bastillevirinae</taxon>
        <taxon>Bequatrovirus</taxon>
        <taxon>Bequatrovirus avesobmore</taxon>
    </lineage>
</organism>
<dbReference type="OrthoDB" id="32493at10239"/>
<protein>
    <submittedName>
        <fullName evidence="1">Uncharacterized protein</fullName>
    </submittedName>
</protein>
<evidence type="ECO:0000313" key="2">
    <source>
        <dbReference type="Proteomes" id="UP000204647"/>
    </source>
</evidence>
<dbReference type="GeneID" id="26632948"/>
<gene>
    <name evidence="1" type="ORF">AVESOBMORE_185</name>
</gene>
<evidence type="ECO:0000313" key="1">
    <source>
        <dbReference type="EMBL" id="ALA13349.1"/>
    </source>
</evidence>
<name>A0A0K2D0J6_9CAUD</name>
<accession>A0A0K2D0J6</accession>
<dbReference type="Proteomes" id="UP000204647">
    <property type="component" value="Segment"/>
</dbReference>
<dbReference type="RefSeq" id="YP_009206540.1">
    <property type="nucleotide sequence ID" value="NC_028887.1"/>
</dbReference>
<keyword evidence="2" id="KW-1185">Reference proteome</keyword>
<dbReference type="KEGG" id="vg:26632948"/>
<proteinExistence type="predicted"/>